<keyword evidence="3" id="KW-1185">Reference proteome</keyword>
<dbReference type="GO" id="GO:0003677">
    <property type="term" value="F:DNA binding"/>
    <property type="evidence" value="ECO:0007669"/>
    <property type="project" value="InterPro"/>
</dbReference>
<dbReference type="Pfam" id="PF04397">
    <property type="entry name" value="LytTR"/>
    <property type="match status" value="1"/>
</dbReference>
<reference evidence="2 3" key="1">
    <citation type="journal article" date="2016" name="Nat. Microbiol.">
        <title>The Mouse Intestinal Bacterial Collection (miBC) provides host-specific insight into cultured diversity and functional potential of the gut microbiota.</title>
        <authorList>
            <person name="Lagkouvardos I."/>
            <person name="Pukall R."/>
            <person name="Abt B."/>
            <person name="Foesel B.U."/>
            <person name="Meier-Kolthoff J.P."/>
            <person name="Kumar N."/>
            <person name="Bresciani A."/>
            <person name="Martinez I."/>
            <person name="Just S."/>
            <person name="Ziegler C."/>
            <person name="Brugiroux S."/>
            <person name="Garzetti D."/>
            <person name="Wenning M."/>
            <person name="Bui T.P."/>
            <person name="Wang J."/>
            <person name="Hugenholtz F."/>
            <person name="Plugge C.M."/>
            <person name="Peterson D.A."/>
            <person name="Hornef M.W."/>
            <person name="Baines J.F."/>
            <person name="Smidt H."/>
            <person name="Walter J."/>
            <person name="Kristiansen K."/>
            <person name="Nielsen H.B."/>
            <person name="Haller D."/>
            <person name="Overmann J."/>
            <person name="Stecher B."/>
            <person name="Clavel T."/>
        </authorList>
    </citation>
    <scope>NUCLEOTIDE SEQUENCE [LARGE SCALE GENOMIC DNA]</scope>
    <source>
        <strain evidence="2 3">DSM 28560</strain>
    </source>
</reference>
<evidence type="ECO:0000313" key="3">
    <source>
        <dbReference type="Proteomes" id="UP000295710"/>
    </source>
</evidence>
<evidence type="ECO:0000313" key="2">
    <source>
        <dbReference type="EMBL" id="TDA20814.1"/>
    </source>
</evidence>
<protein>
    <submittedName>
        <fullName evidence="2">LytTR family transcriptional regulator</fullName>
    </submittedName>
</protein>
<dbReference type="InterPro" id="IPR007492">
    <property type="entry name" value="LytTR_DNA-bd_dom"/>
</dbReference>
<dbReference type="PANTHER" id="PTHR37299">
    <property type="entry name" value="TRANSCRIPTIONAL REGULATOR-RELATED"/>
    <property type="match status" value="1"/>
</dbReference>
<name>A0A4R4FB48_9FIRM</name>
<comment type="caution">
    <text evidence="2">The sequence shown here is derived from an EMBL/GenBank/DDBJ whole genome shotgun (WGS) entry which is preliminary data.</text>
</comment>
<organism evidence="2 3">
    <name type="scientific">Extibacter muris</name>
    <dbReference type="NCBI Taxonomy" id="1796622"/>
    <lineage>
        <taxon>Bacteria</taxon>
        <taxon>Bacillati</taxon>
        <taxon>Bacillota</taxon>
        <taxon>Clostridia</taxon>
        <taxon>Lachnospirales</taxon>
        <taxon>Lachnospiraceae</taxon>
        <taxon>Extibacter</taxon>
    </lineage>
</organism>
<feature type="domain" description="HTH LytTR-type" evidence="1">
    <location>
        <begin position="44"/>
        <end position="148"/>
    </location>
</feature>
<dbReference type="AlphaFoldDB" id="A0A4R4FB48"/>
<dbReference type="SMART" id="SM00850">
    <property type="entry name" value="LytTR"/>
    <property type="match status" value="1"/>
</dbReference>
<gene>
    <name evidence="2" type="ORF">E1963_15275</name>
</gene>
<dbReference type="RefSeq" id="WP_132279765.1">
    <property type="nucleotide sequence ID" value="NZ_JAOBST010000015.1"/>
</dbReference>
<sequence length="150" mass="17933">MKIRIEIEDNLKEAEIIIRSSVLDEEVQKIQRAVADVVSMEQRLVFYKGDTSYYLPLEDVLFFETEENEVHAHTRKEIYRTKYRLYELEEMLPGFFMRVSKSTILNTRKIYSMTKSLPAPCTVEFQGTHRQAYVSGYYYKPLKDRLEEKR</sequence>
<evidence type="ECO:0000259" key="1">
    <source>
        <dbReference type="PROSITE" id="PS50930"/>
    </source>
</evidence>
<dbReference type="EMBL" id="SMMX01000015">
    <property type="protein sequence ID" value="TDA20814.1"/>
    <property type="molecule type" value="Genomic_DNA"/>
</dbReference>
<accession>A0A4R4FB48</accession>
<dbReference type="Gene3D" id="2.40.50.1020">
    <property type="entry name" value="LytTr DNA-binding domain"/>
    <property type="match status" value="1"/>
</dbReference>
<dbReference type="GO" id="GO:0000156">
    <property type="term" value="F:phosphorelay response regulator activity"/>
    <property type="evidence" value="ECO:0007669"/>
    <property type="project" value="InterPro"/>
</dbReference>
<dbReference type="InterPro" id="IPR046947">
    <property type="entry name" value="LytR-like"/>
</dbReference>
<proteinExistence type="predicted"/>
<dbReference type="Proteomes" id="UP000295710">
    <property type="component" value="Unassembled WGS sequence"/>
</dbReference>
<dbReference type="PROSITE" id="PS50930">
    <property type="entry name" value="HTH_LYTTR"/>
    <property type="match status" value="1"/>
</dbReference>
<dbReference type="PANTHER" id="PTHR37299:SF4">
    <property type="entry name" value="TRANSCRIPTIONAL REGULATOR"/>
    <property type="match status" value="1"/>
</dbReference>